<organism evidence="1 2">
    <name type="scientific">Acetoanaerobium sticklandii (strain ATCC 12662 / DSM 519 / JCM 1433 / CCUG 9281 / NCIMB 10654 / HF)</name>
    <name type="common">Clostridium sticklandii</name>
    <dbReference type="NCBI Taxonomy" id="499177"/>
    <lineage>
        <taxon>Bacteria</taxon>
        <taxon>Bacillati</taxon>
        <taxon>Bacillota</taxon>
        <taxon>Clostridia</taxon>
        <taxon>Peptostreptococcales</taxon>
        <taxon>Filifactoraceae</taxon>
        <taxon>Acetoanaerobium</taxon>
    </lineage>
</organism>
<name>E3PXZ4_ACESD</name>
<gene>
    <name evidence="1" type="ordered locus">CLOST_1189</name>
</gene>
<dbReference type="EMBL" id="FP565809">
    <property type="protein sequence ID" value="CBH21309.1"/>
    <property type="molecule type" value="Genomic_DNA"/>
</dbReference>
<proteinExistence type="predicted"/>
<accession>E3PXZ4</accession>
<dbReference type="AlphaFoldDB" id="E3PXZ4"/>
<dbReference type="Proteomes" id="UP000007041">
    <property type="component" value="Chromosome"/>
</dbReference>
<dbReference type="KEGG" id="cst:CLOST_1189"/>
<reference evidence="2" key="1">
    <citation type="journal article" date="2010" name="BMC Genomics">
        <title>Clostridium sticklandii, a specialist in amino acid degradation:revisiting its metabolism through its genome sequence.</title>
        <authorList>
            <person name="Fonknechten N."/>
            <person name="Chaussonnerie S."/>
            <person name="Tricot S."/>
            <person name="Lajus A."/>
            <person name="Andreesen J.R."/>
            <person name="Perchat N."/>
            <person name="Pelletier E."/>
            <person name="Gouyvenoux M."/>
            <person name="Barbe V."/>
            <person name="Salanoubat M."/>
            <person name="Le Paslier D."/>
            <person name="Weissenbach J."/>
            <person name="Cohen G.N."/>
            <person name="Kreimeyer A."/>
        </authorList>
    </citation>
    <scope>NUCLEOTIDE SEQUENCE [LARGE SCALE GENOMIC DNA]</scope>
    <source>
        <strain evidence="2">ATCC 12662 / DSM 519 / JCM 1433 / CCUG 9281 / NCIMB 10654 / HF</strain>
    </source>
</reference>
<evidence type="ECO:0000313" key="2">
    <source>
        <dbReference type="Proteomes" id="UP000007041"/>
    </source>
</evidence>
<evidence type="ECO:0000313" key="1">
    <source>
        <dbReference type="EMBL" id="CBH21309.1"/>
    </source>
</evidence>
<protein>
    <submittedName>
        <fullName evidence="1">Uncharacterized protein</fullName>
    </submittedName>
</protein>
<sequence length="46" mass="5529">MKKLEKNIIILKSYLMLAQLWKNTFIDIDSLKDGGINEKTKYLYRH</sequence>
<dbReference type="HOGENOM" id="CLU_3182338_0_0_9"/>
<keyword evidence="2" id="KW-1185">Reference proteome</keyword>
<dbReference type="BioCyc" id="CSTI499177:GJE9-1237-MONOMER"/>